<evidence type="ECO:0008006" key="4">
    <source>
        <dbReference type="Google" id="ProtNLM"/>
    </source>
</evidence>
<keyword evidence="1" id="KW-0812">Transmembrane</keyword>
<name>A0A317ZPU7_9MICO</name>
<gene>
    <name evidence="2" type="ORF">CTB96_19810</name>
</gene>
<dbReference type="Proteomes" id="UP000246722">
    <property type="component" value="Unassembled WGS sequence"/>
</dbReference>
<evidence type="ECO:0000313" key="3">
    <source>
        <dbReference type="Proteomes" id="UP000246722"/>
    </source>
</evidence>
<proteinExistence type="predicted"/>
<protein>
    <recommendedName>
        <fullName evidence="4">Polysaccharide chain length determinant N-terminal domain-containing protein</fullName>
    </recommendedName>
</protein>
<keyword evidence="3" id="KW-1185">Reference proteome</keyword>
<accession>A0A317ZPU7</accession>
<comment type="caution">
    <text evidence="2">The sequence shown here is derived from an EMBL/GenBank/DDBJ whole genome shotgun (WGS) entry which is preliminary data.</text>
</comment>
<keyword evidence="1" id="KW-0472">Membrane</keyword>
<evidence type="ECO:0000313" key="2">
    <source>
        <dbReference type="EMBL" id="PXA65717.1"/>
    </source>
</evidence>
<dbReference type="EMBL" id="QHLY01000013">
    <property type="protein sequence ID" value="PXA65717.1"/>
    <property type="molecule type" value="Genomic_DNA"/>
</dbReference>
<organism evidence="2 3">
    <name type="scientific">Cryobacterium arcticum</name>
    <dbReference type="NCBI Taxonomy" id="670052"/>
    <lineage>
        <taxon>Bacteria</taxon>
        <taxon>Bacillati</taxon>
        <taxon>Actinomycetota</taxon>
        <taxon>Actinomycetes</taxon>
        <taxon>Micrococcales</taxon>
        <taxon>Microbacteriaceae</taxon>
        <taxon>Cryobacterium</taxon>
    </lineage>
</organism>
<dbReference type="AlphaFoldDB" id="A0A317ZPU7"/>
<feature type="transmembrane region" description="Helical" evidence="1">
    <location>
        <begin position="183"/>
        <end position="202"/>
    </location>
</feature>
<dbReference type="OrthoDB" id="5179260at2"/>
<keyword evidence="1" id="KW-1133">Transmembrane helix</keyword>
<sequence>MTAWDVLTIAAQRWLVTVLGLVLTVGAVFLVTSAQPSYLAQVRVVLLPPATAQPNGLTDTAGSLISLAGVVAKSVADSDVGAEAVSESVTLTGEGRREGYTVRQPNAGGQWQYRFDEPVLDVQAVGSTDRAARQQLDAALRRVDSALADIQDLQGVPLASRVRTILNPEAPQVDAVGGSDTRAMAATVVAGLLVTVSVLGYLGPRRPGRRGVLASQR</sequence>
<evidence type="ECO:0000256" key="1">
    <source>
        <dbReference type="SAM" id="Phobius"/>
    </source>
</evidence>
<dbReference type="RefSeq" id="WP_110128696.1">
    <property type="nucleotide sequence ID" value="NZ_QHLY01000013.1"/>
</dbReference>
<reference evidence="2 3" key="1">
    <citation type="submission" date="2018-05" db="EMBL/GenBank/DDBJ databases">
        <title>Genetic diversity of glacier-inhabiting Cryobacterium bacteria in China and description of Cryobacterium mengkeensis sp. nov. and Arthrobacter glacialis sp. nov.</title>
        <authorList>
            <person name="Liu Q."/>
            <person name="Xin Y.-H."/>
        </authorList>
    </citation>
    <scope>NUCLEOTIDE SEQUENCE [LARGE SCALE GENOMIC DNA]</scope>
    <source>
        <strain evidence="2 3">SK-1</strain>
    </source>
</reference>